<reference evidence="5" key="1">
    <citation type="submission" date="2025-08" db="UniProtKB">
        <authorList>
            <consortium name="Ensembl"/>
        </authorList>
    </citation>
    <scope>IDENTIFICATION</scope>
</reference>
<dbReference type="GO" id="GO:0030198">
    <property type="term" value="P:extracellular matrix organization"/>
    <property type="evidence" value="ECO:0007669"/>
    <property type="project" value="TreeGrafter"/>
</dbReference>
<dbReference type="PANTHER" id="PTHR46792">
    <property type="entry name" value="COILED-COIL DOMAIN-CONTAINING PROTEIN 80"/>
    <property type="match status" value="1"/>
</dbReference>
<dbReference type="KEGG" id="pki:111842071"/>
<evidence type="ECO:0000256" key="3">
    <source>
        <dbReference type="SAM" id="SignalP"/>
    </source>
</evidence>
<dbReference type="GO" id="GO:0010811">
    <property type="term" value="P:positive regulation of cell-substrate adhesion"/>
    <property type="evidence" value="ECO:0007669"/>
    <property type="project" value="TreeGrafter"/>
</dbReference>
<proteinExistence type="predicted"/>
<dbReference type="CTD" id="796417"/>
<keyword evidence="1 3" id="KW-0732">Signal</keyword>
<dbReference type="AlphaFoldDB" id="A0A3B3Q8U7"/>
<feature type="domain" description="DUF4174" evidence="4">
    <location>
        <begin position="54"/>
        <end position="183"/>
    </location>
</feature>
<feature type="domain" description="DUF4174" evidence="4">
    <location>
        <begin position="357"/>
        <end position="486"/>
    </location>
</feature>
<dbReference type="InterPro" id="IPR025232">
    <property type="entry name" value="DUF4174"/>
</dbReference>
<feature type="signal peptide" evidence="3">
    <location>
        <begin position="1"/>
        <end position="21"/>
    </location>
</feature>
<dbReference type="Pfam" id="PF13778">
    <property type="entry name" value="DUF4174"/>
    <property type="match status" value="3"/>
</dbReference>
<evidence type="ECO:0000256" key="1">
    <source>
        <dbReference type="ARBA" id="ARBA00022729"/>
    </source>
</evidence>
<evidence type="ECO:0000313" key="6">
    <source>
        <dbReference type="Proteomes" id="UP000261540"/>
    </source>
</evidence>
<dbReference type="STRING" id="1676925.ENSPKIP00000002598"/>
<feature type="region of interest" description="Disordered" evidence="2">
    <location>
        <begin position="247"/>
        <end position="347"/>
    </location>
</feature>
<dbReference type="Proteomes" id="UP000261540">
    <property type="component" value="Unplaced"/>
</dbReference>
<feature type="chain" id="PRO_5017187518" evidence="3">
    <location>
        <begin position="22"/>
        <end position="674"/>
    </location>
</feature>
<reference evidence="5" key="2">
    <citation type="submission" date="2025-09" db="UniProtKB">
        <authorList>
            <consortium name="Ensembl"/>
        </authorList>
    </citation>
    <scope>IDENTIFICATION</scope>
</reference>
<feature type="domain" description="DUF4174" evidence="4">
    <location>
        <begin position="510"/>
        <end position="640"/>
    </location>
</feature>
<dbReference type="OrthoDB" id="9941497at2759"/>
<dbReference type="GO" id="GO:0005604">
    <property type="term" value="C:basement membrane"/>
    <property type="evidence" value="ECO:0007669"/>
    <property type="project" value="TreeGrafter"/>
</dbReference>
<dbReference type="GeneTree" id="ENSGT00940000166240"/>
<accession>A0A3B3Q8U7</accession>
<evidence type="ECO:0000256" key="2">
    <source>
        <dbReference type="SAM" id="MobiDB-lite"/>
    </source>
</evidence>
<sequence>MSPSPQTLFLLLLWTHGPVLSAVRHGLPIQEDRLPSEVAGPAPSLSPELAFLVDAVGQNRLWLIVAPSRSDSYLRMMEQQIQDMEAEGLNCRLAARDTVILTIIQNAMMEGTLRRHSSQGTSTEETLDPETVSRLLHHLQVPEQTFCMVILKKNLQESVRFPYPVRVQAVLEAIDQMPLRKLERLTGKAPPVKCKVSKKKGQLKKKVQGRGFSALRGRNLTVVARQRKPLDRKSALRSKVQDILRGQSRFVIRKGSPRPKVLPGPTQQPVGETATRKDSASWRSEGNMNGNNQGGKGAQKRDGVNSAERSGTERSSAKSTKKGKGKKERKKKKEKGRGRKLEQNATEKERKVLRAYLEKHRERRRLLVIGAPSKEAPQYIQQRSETEKHGCELGLRNVSVVTVLGDATVSLQHCIPEAESCQQQASEESTNQELISQLRGEYALLPETFHVVLTDYDLKPTKGFDSPVTGTVLMDHVDALPSRQAELGRGRTAYRSCPRSQDQDESDKSLLRFVSKRRLLIISAPSEDDYSFQQQLQALDGQACPLGIRHFALLKLVGEGPSASGFVELFPLNGKSQTEVERLSTDSVNGLREQLKISRDYFSMAVVGKGGDVSAWFPTPMWSMASIYDLVDSTELRQQEQKLQVTLGIVCPEDNGGRTEDIGEENYLYSRSED</sequence>
<name>A0A3B3Q8U7_9TELE</name>
<organism evidence="5 6">
    <name type="scientific">Paramormyrops kingsleyae</name>
    <dbReference type="NCBI Taxonomy" id="1676925"/>
    <lineage>
        <taxon>Eukaryota</taxon>
        <taxon>Metazoa</taxon>
        <taxon>Chordata</taxon>
        <taxon>Craniata</taxon>
        <taxon>Vertebrata</taxon>
        <taxon>Euteleostomi</taxon>
        <taxon>Actinopterygii</taxon>
        <taxon>Neopterygii</taxon>
        <taxon>Teleostei</taxon>
        <taxon>Osteoglossocephala</taxon>
        <taxon>Osteoglossomorpha</taxon>
        <taxon>Osteoglossiformes</taxon>
        <taxon>Mormyridae</taxon>
        <taxon>Paramormyrops</taxon>
    </lineage>
</organism>
<evidence type="ECO:0000259" key="4">
    <source>
        <dbReference type="Pfam" id="PF13778"/>
    </source>
</evidence>
<dbReference type="Ensembl" id="ENSPKIT00000026546.1">
    <property type="protein sequence ID" value="ENSPKIP00000002598.1"/>
    <property type="gene ID" value="ENSPKIG00000020440.1"/>
</dbReference>
<dbReference type="PANTHER" id="PTHR46792:SF1">
    <property type="entry name" value="COILED-COIL DOMAIN-CONTAINING 80-LIKE 2"/>
    <property type="match status" value="1"/>
</dbReference>
<keyword evidence="6" id="KW-1185">Reference proteome</keyword>
<protein>
    <submittedName>
        <fullName evidence="5">Coiled-coil domain containing 80 like 2</fullName>
    </submittedName>
</protein>
<evidence type="ECO:0000313" key="5">
    <source>
        <dbReference type="Ensembl" id="ENSPKIP00000002598.1"/>
    </source>
</evidence>
<feature type="compositionally biased region" description="Basic residues" evidence="2">
    <location>
        <begin position="319"/>
        <end position="338"/>
    </location>
</feature>